<dbReference type="PANTHER" id="PTHR31789:SF9">
    <property type="entry name" value="EXPRESSED PROTEIN"/>
    <property type="match status" value="1"/>
</dbReference>
<dbReference type="InterPro" id="IPR011044">
    <property type="entry name" value="Quino_amine_DH_bsu"/>
</dbReference>
<evidence type="ECO:0000256" key="1">
    <source>
        <dbReference type="SAM" id="MobiDB-lite"/>
    </source>
</evidence>
<evidence type="ECO:0000313" key="3">
    <source>
        <dbReference type="Proteomes" id="UP000008021"/>
    </source>
</evidence>
<dbReference type="AlphaFoldDB" id="A0A0E0CFX6"/>
<dbReference type="SUPFAM" id="SSF50969">
    <property type="entry name" value="YVTN repeat-like/Quinoprotein amine dehydrogenase"/>
    <property type="match status" value="1"/>
</dbReference>
<evidence type="ECO:0000313" key="2">
    <source>
        <dbReference type="EnsemblPlants" id="OMERI02G05350.2"/>
    </source>
</evidence>
<reference evidence="2" key="1">
    <citation type="submission" date="2015-04" db="UniProtKB">
        <authorList>
            <consortium name="EnsemblPlants"/>
        </authorList>
    </citation>
    <scope>IDENTIFICATION</scope>
</reference>
<keyword evidence="3" id="KW-1185">Reference proteome</keyword>
<proteinExistence type="predicted"/>
<dbReference type="PANTHER" id="PTHR31789">
    <property type="entry name" value="OS05G0482600 PROTEIN"/>
    <property type="match status" value="1"/>
</dbReference>
<sequence>MKLRLISDGDIPDSQDDQGSGGRADGRQVLERGGGGGKRRRRVFLEEEDEEEDAMKVDEEAVILSCARGGPAGVSTAKIDGCIDKQLKDAVLHAQDGQGSSSSKQRKKSCSTVMKLQFREIGLHCSLRTCGSSRFVPTPSTFSHEVFSKIKNNKVVFDIYRCKDVIRHLERPIRKRSAVLQILPLKDLVAVVLCSGLSFLLSRVTNKMISILNRYDDEIIVSIFYNKEDKSVITTSSRLFHGCMSRQVTSTPLECIRSNKQNNGQQIFESENIKWPDSVDFDAPNARALIQQHSTYRVFDLKDYSLLYQIPDVNVHQVVFRPSLFLIKLEQTHNVYPFRIFCAQNFEETHSFVLVASSKRPDIQPLHDKMIIKQNFANENGNLQILDLRSSKITEVPIGIYEFHALHGRNLFLSFQNNSTELRDLQGDIVRNFEDHVLDELNRVDDNLFITKDEDVIISGCKYRRGAYKLHRSGKCITGINTKVIVSALSYNPELNEIYIGTAKGKVQALADLDILPHQIPQKLKSPNKDS</sequence>
<dbReference type="Proteomes" id="UP000008021">
    <property type="component" value="Chromosome 2"/>
</dbReference>
<dbReference type="HOGENOM" id="CLU_017678_0_0_1"/>
<dbReference type="EnsemblPlants" id="OMERI02G05350.2">
    <property type="protein sequence ID" value="OMERI02G05350.2"/>
    <property type="gene ID" value="OMERI02G05350"/>
</dbReference>
<protein>
    <submittedName>
        <fullName evidence="2">Uncharacterized protein</fullName>
    </submittedName>
</protein>
<dbReference type="Pfam" id="PF25463">
    <property type="entry name" value="DUF7899"/>
    <property type="match status" value="1"/>
</dbReference>
<reference evidence="2" key="2">
    <citation type="submission" date="2018-05" db="EMBL/GenBank/DDBJ databases">
        <title>OmerRS3 (Oryza meridionalis Reference Sequence Version 3).</title>
        <authorList>
            <person name="Zhang J."/>
            <person name="Kudrna D."/>
            <person name="Lee S."/>
            <person name="Talag J."/>
            <person name="Welchert J."/>
            <person name="Wing R.A."/>
        </authorList>
    </citation>
    <scope>NUCLEOTIDE SEQUENCE [LARGE SCALE GENOMIC DNA]</scope>
    <source>
        <strain evidence="2">cv. OR44</strain>
    </source>
</reference>
<feature type="region of interest" description="Disordered" evidence="1">
    <location>
        <begin position="1"/>
        <end position="51"/>
    </location>
</feature>
<dbReference type="Gramene" id="OMERI02G05350.2">
    <property type="protein sequence ID" value="OMERI02G05350.2"/>
    <property type="gene ID" value="OMERI02G05350"/>
</dbReference>
<name>A0A0E0CFX6_9ORYZ</name>
<accession>A0A0E0CFX6</accession>
<dbReference type="InterPro" id="IPR057221">
    <property type="entry name" value="DUF7899"/>
</dbReference>
<organism evidence="2">
    <name type="scientific">Oryza meridionalis</name>
    <dbReference type="NCBI Taxonomy" id="40149"/>
    <lineage>
        <taxon>Eukaryota</taxon>
        <taxon>Viridiplantae</taxon>
        <taxon>Streptophyta</taxon>
        <taxon>Embryophyta</taxon>
        <taxon>Tracheophyta</taxon>
        <taxon>Spermatophyta</taxon>
        <taxon>Magnoliopsida</taxon>
        <taxon>Liliopsida</taxon>
        <taxon>Poales</taxon>
        <taxon>Poaceae</taxon>
        <taxon>BOP clade</taxon>
        <taxon>Oryzoideae</taxon>
        <taxon>Oryzeae</taxon>
        <taxon>Oryzinae</taxon>
        <taxon>Oryza</taxon>
    </lineage>
</organism>